<feature type="region of interest" description="Disordered" evidence="4">
    <location>
        <begin position="68"/>
        <end position="88"/>
    </location>
</feature>
<feature type="region of interest" description="Disordered" evidence="4">
    <location>
        <begin position="123"/>
        <end position="152"/>
    </location>
</feature>
<evidence type="ECO:0000259" key="5">
    <source>
        <dbReference type="Pfam" id="PF01778"/>
    </source>
</evidence>
<evidence type="ECO:0000313" key="7">
    <source>
        <dbReference type="Proteomes" id="UP000053328"/>
    </source>
</evidence>
<dbReference type="AlphaFoldDB" id="A0A0D2BF52"/>
<dbReference type="HOGENOM" id="CLU_106801_0_0_1"/>
<dbReference type="GeneID" id="27331529"/>
<feature type="compositionally biased region" description="Polar residues" evidence="4">
    <location>
        <begin position="77"/>
        <end position="88"/>
    </location>
</feature>
<proteinExistence type="inferred from homology"/>
<gene>
    <name evidence="6" type="ORF">PV08_04446</name>
</gene>
<dbReference type="STRING" id="91928.A0A0D2BF52"/>
<keyword evidence="7" id="KW-1185">Reference proteome</keyword>
<dbReference type="VEuPathDB" id="FungiDB:PV08_04446"/>
<evidence type="ECO:0000256" key="2">
    <source>
        <dbReference type="ARBA" id="ARBA00022980"/>
    </source>
</evidence>
<dbReference type="FunFam" id="3.30.390.110:FF:000002">
    <property type="entry name" value="60S ribosomal protein L28"/>
    <property type="match status" value="1"/>
</dbReference>
<feature type="compositionally biased region" description="Basic residues" evidence="4">
    <location>
        <begin position="143"/>
        <end position="152"/>
    </location>
</feature>
<dbReference type="InterPro" id="IPR029004">
    <property type="entry name" value="Ribosomal_eL28/Mak16"/>
</dbReference>
<sequence>MSEVSNVSGDLIWEIVRGNNAYLVKRKTAGGVQFSRDPFNLTNKHSRTHEGFVNDKAVSVQANDKGGVTLLTKKPGKSNTPKTAYNTHAYGKTTSNRKIFKNIADAVGKRSYRGDLNQAAISRASNIKYSQAPKKDTPAAKPRGLKARKQEA</sequence>
<dbReference type="Gene3D" id="3.30.390.110">
    <property type="match status" value="1"/>
</dbReference>
<evidence type="ECO:0000256" key="1">
    <source>
        <dbReference type="ARBA" id="ARBA00007926"/>
    </source>
</evidence>
<evidence type="ECO:0000256" key="4">
    <source>
        <dbReference type="SAM" id="MobiDB-lite"/>
    </source>
</evidence>
<dbReference type="EMBL" id="KN847494">
    <property type="protein sequence ID" value="KIW17255.1"/>
    <property type="molecule type" value="Genomic_DNA"/>
</dbReference>
<dbReference type="GO" id="GO:0003735">
    <property type="term" value="F:structural constituent of ribosome"/>
    <property type="evidence" value="ECO:0007669"/>
    <property type="project" value="InterPro"/>
</dbReference>
<keyword evidence="2" id="KW-0689">Ribosomal protein</keyword>
<name>A0A0D2BF52_9EURO</name>
<comment type="similarity">
    <text evidence="1">Belongs to the eukaryotic ribosomal protein eL28 family.</text>
</comment>
<dbReference type="GO" id="GO:1990904">
    <property type="term" value="C:ribonucleoprotein complex"/>
    <property type="evidence" value="ECO:0007669"/>
    <property type="project" value="UniProtKB-KW"/>
</dbReference>
<dbReference type="OrthoDB" id="338850at2759"/>
<evidence type="ECO:0000313" key="6">
    <source>
        <dbReference type="EMBL" id="KIW17255.1"/>
    </source>
</evidence>
<feature type="domain" description="Ribosomal eL28/Mak16" evidence="5">
    <location>
        <begin position="11"/>
        <end position="128"/>
    </location>
</feature>
<protein>
    <recommendedName>
        <fullName evidence="5">Ribosomal eL28/Mak16 domain-containing protein</fullName>
    </recommendedName>
</protein>
<dbReference type="Pfam" id="PF01778">
    <property type="entry name" value="Ribosomal_L28e"/>
    <property type="match status" value="1"/>
</dbReference>
<dbReference type="GO" id="GO:0005840">
    <property type="term" value="C:ribosome"/>
    <property type="evidence" value="ECO:0007669"/>
    <property type="project" value="UniProtKB-KW"/>
</dbReference>
<reference evidence="6 7" key="1">
    <citation type="submission" date="2015-01" db="EMBL/GenBank/DDBJ databases">
        <title>The Genome Sequence of Exophiala spinifera CBS89968.</title>
        <authorList>
            <consortium name="The Broad Institute Genomics Platform"/>
            <person name="Cuomo C."/>
            <person name="de Hoog S."/>
            <person name="Gorbushina A."/>
            <person name="Stielow B."/>
            <person name="Teixiera M."/>
            <person name="Abouelleil A."/>
            <person name="Chapman S.B."/>
            <person name="Priest M."/>
            <person name="Young S.K."/>
            <person name="Wortman J."/>
            <person name="Nusbaum C."/>
            <person name="Birren B."/>
        </authorList>
    </citation>
    <scope>NUCLEOTIDE SEQUENCE [LARGE SCALE GENOMIC DNA]</scope>
    <source>
        <strain evidence="6 7">CBS 89968</strain>
    </source>
</reference>
<keyword evidence="3" id="KW-0687">Ribonucleoprotein</keyword>
<dbReference type="RefSeq" id="XP_016237471.1">
    <property type="nucleotide sequence ID" value="XM_016378794.1"/>
</dbReference>
<dbReference type="Proteomes" id="UP000053328">
    <property type="component" value="Unassembled WGS sequence"/>
</dbReference>
<dbReference type="InterPro" id="IPR002672">
    <property type="entry name" value="Ribosomal_eL28"/>
</dbReference>
<organism evidence="6 7">
    <name type="scientific">Exophiala spinifera</name>
    <dbReference type="NCBI Taxonomy" id="91928"/>
    <lineage>
        <taxon>Eukaryota</taxon>
        <taxon>Fungi</taxon>
        <taxon>Dikarya</taxon>
        <taxon>Ascomycota</taxon>
        <taxon>Pezizomycotina</taxon>
        <taxon>Eurotiomycetes</taxon>
        <taxon>Chaetothyriomycetidae</taxon>
        <taxon>Chaetothyriales</taxon>
        <taxon>Herpotrichiellaceae</taxon>
        <taxon>Exophiala</taxon>
    </lineage>
</organism>
<evidence type="ECO:0000256" key="3">
    <source>
        <dbReference type="ARBA" id="ARBA00023274"/>
    </source>
</evidence>
<dbReference type="GO" id="GO:0006412">
    <property type="term" value="P:translation"/>
    <property type="evidence" value="ECO:0007669"/>
    <property type="project" value="InterPro"/>
</dbReference>
<accession>A0A0D2BF52</accession>
<dbReference type="PANTHER" id="PTHR10544">
    <property type="entry name" value="60S RIBOSOMAL PROTEIN L28"/>
    <property type="match status" value="1"/>
</dbReference>